<reference evidence="2 3" key="1">
    <citation type="submission" date="2018-05" db="EMBL/GenBank/DDBJ databases">
        <title>Genomic Encyclopedia of Type Strains, Phase IV (KMG-V): Genome sequencing to study the core and pangenomes of soil and plant-associated prokaryotes.</title>
        <authorList>
            <person name="Whitman W."/>
        </authorList>
    </citation>
    <scope>NUCLEOTIDE SEQUENCE [LARGE SCALE GENOMIC DNA]</scope>
    <source>
        <strain evidence="2 3">PNA 200-10</strain>
    </source>
</reference>
<dbReference type="EMBL" id="QGHF01000003">
    <property type="protein sequence ID" value="PWK98567.1"/>
    <property type="molecule type" value="Genomic_DNA"/>
</dbReference>
<protein>
    <recommendedName>
        <fullName evidence="1">YubB ferredoxin-like domain-containing protein</fullName>
    </recommendedName>
</protein>
<dbReference type="SUPFAM" id="SSF160940">
    <property type="entry name" value="Api92-like"/>
    <property type="match status" value="1"/>
</dbReference>
<name>A0A2V2BIP7_9GAMM</name>
<organism evidence="2 3">
    <name type="scientific">Pantoea allii</name>
    <dbReference type="NCBI Taxonomy" id="574096"/>
    <lineage>
        <taxon>Bacteria</taxon>
        <taxon>Pseudomonadati</taxon>
        <taxon>Pseudomonadota</taxon>
        <taxon>Gammaproteobacteria</taxon>
        <taxon>Enterobacterales</taxon>
        <taxon>Erwiniaceae</taxon>
        <taxon>Pantoea</taxon>
    </lineage>
</organism>
<dbReference type="Gene3D" id="3.30.70.1270">
    <property type="entry name" value="Api92-like domains"/>
    <property type="match status" value="1"/>
</dbReference>
<comment type="caution">
    <text evidence="2">The sequence shown here is derived from an EMBL/GenBank/DDBJ whole genome shotgun (WGS) entry which is preliminary data.</text>
</comment>
<evidence type="ECO:0000313" key="3">
    <source>
        <dbReference type="Proteomes" id="UP000245981"/>
    </source>
</evidence>
<proteinExistence type="predicted"/>
<dbReference type="Pfam" id="PF18406">
    <property type="entry name" value="DUF1281_C"/>
    <property type="match status" value="1"/>
</dbReference>
<gene>
    <name evidence="2" type="ORF">C7431_103335</name>
</gene>
<dbReference type="InterPro" id="IPR041329">
    <property type="entry name" value="YubB_C"/>
</dbReference>
<dbReference type="AlphaFoldDB" id="A0A2V2BIP7"/>
<feature type="domain" description="YubB ferredoxin-like" evidence="1">
    <location>
        <begin position="1"/>
        <end position="58"/>
    </location>
</feature>
<sequence length="78" mass="8464">MGQMSQKFDCEIRHYWLSPGAGTSGYNCFDSGDHVDSCPYPEDEVQYPLSEGAPLYQFSAEAGAPATPTVAHYASVRA</sequence>
<evidence type="ECO:0000313" key="2">
    <source>
        <dbReference type="EMBL" id="PWK98567.1"/>
    </source>
</evidence>
<dbReference type="Proteomes" id="UP000245981">
    <property type="component" value="Unassembled WGS sequence"/>
</dbReference>
<evidence type="ECO:0000259" key="1">
    <source>
        <dbReference type="Pfam" id="PF18406"/>
    </source>
</evidence>
<accession>A0A2V2BIP7</accession>